<evidence type="ECO:0000313" key="1">
    <source>
        <dbReference type="EMBL" id="EAR29738.1"/>
    </source>
</evidence>
<sequence>MDRRTLLKKIVLFDKPEEAFCELGNFARLSKEDALLVDKNILCDVLTLYLNQQITDEDLKDWAAFVECNDEINCTLIEDFIFALANNEMIGGINSNSIVLMLTLCK</sequence>
<dbReference type="EMBL" id="AAOH01000002">
    <property type="protein sequence ID" value="EAR29738.1"/>
    <property type="molecule type" value="Genomic_DNA"/>
</dbReference>
<dbReference type="STRING" id="87626.PTD2_12999"/>
<dbReference type="HOGENOM" id="CLU_165449_0_0_6"/>
<comment type="caution">
    <text evidence="1">The sequence shown here is derived from an EMBL/GenBank/DDBJ whole genome shotgun (WGS) entry which is preliminary data.</text>
</comment>
<name>A4C6Y4_9GAMM</name>
<dbReference type="AlphaFoldDB" id="A4C6Y4"/>
<proteinExistence type="predicted"/>
<gene>
    <name evidence="1" type="ORF">PTD2_12999</name>
</gene>
<reference evidence="1 2" key="1">
    <citation type="submission" date="2006-02" db="EMBL/GenBank/DDBJ databases">
        <authorList>
            <person name="Moran M.A."/>
            <person name="Kjelleberg S."/>
            <person name="Egan S."/>
            <person name="Saunders N."/>
            <person name="Thomas T."/>
            <person name="Ferriera S."/>
            <person name="Johnson J."/>
            <person name="Kravitz S."/>
            <person name="Halpern A."/>
            <person name="Remington K."/>
            <person name="Beeson K."/>
            <person name="Tran B."/>
            <person name="Rogers Y.-H."/>
            <person name="Friedman R."/>
            <person name="Venter J.C."/>
        </authorList>
    </citation>
    <scope>NUCLEOTIDE SEQUENCE [LARGE SCALE GENOMIC DNA]</scope>
    <source>
        <strain evidence="1 2">D2</strain>
    </source>
</reference>
<evidence type="ECO:0000313" key="2">
    <source>
        <dbReference type="Proteomes" id="UP000006201"/>
    </source>
</evidence>
<dbReference type="OrthoDB" id="7595800at2"/>
<dbReference type="RefSeq" id="WP_009837612.1">
    <property type="nucleotide sequence ID" value="NZ_AAOH01000002.1"/>
</dbReference>
<accession>A4C6Y4</accession>
<organism evidence="1 2">
    <name type="scientific">Pseudoalteromonas tunicata D2</name>
    <dbReference type="NCBI Taxonomy" id="87626"/>
    <lineage>
        <taxon>Bacteria</taxon>
        <taxon>Pseudomonadati</taxon>
        <taxon>Pseudomonadota</taxon>
        <taxon>Gammaproteobacteria</taxon>
        <taxon>Alteromonadales</taxon>
        <taxon>Pseudoalteromonadaceae</taxon>
        <taxon>Pseudoalteromonas</taxon>
    </lineage>
</organism>
<dbReference type="Proteomes" id="UP000006201">
    <property type="component" value="Unassembled WGS sequence"/>
</dbReference>
<protein>
    <submittedName>
        <fullName evidence="1">Putative orphan protein</fullName>
    </submittedName>
</protein>
<keyword evidence="2" id="KW-1185">Reference proteome</keyword>